<keyword evidence="5" id="KW-1185">Reference proteome</keyword>
<evidence type="ECO:0000313" key="5">
    <source>
        <dbReference type="Proteomes" id="UP001150879"/>
    </source>
</evidence>
<dbReference type="InterPro" id="IPR036236">
    <property type="entry name" value="Znf_C2H2_sf"/>
</dbReference>
<keyword evidence="1" id="KW-0862">Zinc</keyword>
<evidence type="ECO:0000256" key="1">
    <source>
        <dbReference type="PROSITE-ProRule" id="PRU00042"/>
    </source>
</evidence>
<evidence type="ECO:0000259" key="3">
    <source>
        <dbReference type="PROSITE" id="PS50157"/>
    </source>
</evidence>
<dbReference type="GO" id="GO:0008270">
    <property type="term" value="F:zinc ion binding"/>
    <property type="evidence" value="ECO:0007669"/>
    <property type="project" value="UniProtKB-KW"/>
</dbReference>
<feature type="region of interest" description="Disordered" evidence="2">
    <location>
        <begin position="1"/>
        <end position="32"/>
    </location>
</feature>
<feature type="domain" description="C2H2-type" evidence="3">
    <location>
        <begin position="133"/>
        <end position="163"/>
    </location>
</feature>
<dbReference type="SUPFAM" id="SSF57667">
    <property type="entry name" value="beta-beta-alpha zinc fingers"/>
    <property type="match status" value="1"/>
</dbReference>
<name>A0A9W9MRB0_9EURO</name>
<dbReference type="SMART" id="SM00355">
    <property type="entry name" value="ZnF_C2H2"/>
    <property type="match status" value="2"/>
</dbReference>
<dbReference type="Gene3D" id="3.30.160.60">
    <property type="entry name" value="Classic Zinc Finger"/>
    <property type="match status" value="2"/>
</dbReference>
<gene>
    <name evidence="4" type="ORF">N7472_002502</name>
</gene>
<comment type="caution">
    <text evidence="4">The sequence shown here is derived from an EMBL/GenBank/DDBJ whole genome shotgun (WGS) entry which is preliminary data.</text>
</comment>
<dbReference type="Pfam" id="PF00096">
    <property type="entry name" value="zf-C2H2"/>
    <property type="match status" value="1"/>
</dbReference>
<sequence>MAHSYPNPNVNNLNQLGSNRDRENGGQSWMYPVSDTDQSYAWNNVQPNPLCQIPIFNGTNYPTADGCIVPEIPYTSAPYTGFDPHTLAAIPSGHIHMNIQPYNGGYIQSRGQTTSQGYPDQQIPRRHGDVLKWKCSWKDCTTLFGKEASMVRHVKTLHIERGAFPCPLCGHPSNRRDNLRNHITTVHRIPAY</sequence>
<dbReference type="PROSITE" id="PS00028">
    <property type="entry name" value="ZINC_FINGER_C2H2_1"/>
    <property type="match status" value="1"/>
</dbReference>
<feature type="domain" description="C2H2-type" evidence="3">
    <location>
        <begin position="164"/>
        <end position="187"/>
    </location>
</feature>
<accession>A0A9W9MRB0</accession>
<keyword evidence="1" id="KW-0863">Zinc-finger</keyword>
<reference evidence="4" key="1">
    <citation type="submission" date="2022-11" db="EMBL/GenBank/DDBJ databases">
        <authorList>
            <person name="Petersen C."/>
        </authorList>
    </citation>
    <scope>NUCLEOTIDE SEQUENCE</scope>
    <source>
        <strain evidence="4">IBT 16849</strain>
    </source>
</reference>
<organism evidence="4 5">
    <name type="scientific">Penicillium cf. griseofulvum</name>
    <dbReference type="NCBI Taxonomy" id="2972120"/>
    <lineage>
        <taxon>Eukaryota</taxon>
        <taxon>Fungi</taxon>
        <taxon>Dikarya</taxon>
        <taxon>Ascomycota</taxon>
        <taxon>Pezizomycotina</taxon>
        <taxon>Eurotiomycetes</taxon>
        <taxon>Eurotiomycetidae</taxon>
        <taxon>Eurotiales</taxon>
        <taxon>Aspergillaceae</taxon>
        <taxon>Penicillium</taxon>
    </lineage>
</organism>
<dbReference type="Proteomes" id="UP001150879">
    <property type="component" value="Unassembled WGS sequence"/>
</dbReference>
<dbReference type="OrthoDB" id="2687452at2759"/>
<dbReference type="EMBL" id="JAPQKP010000002">
    <property type="protein sequence ID" value="KAJ5206054.1"/>
    <property type="molecule type" value="Genomic_DNA"/>
</dbReference>
<keyword evidence="1" id="KW-0479">Metal-binding</keyword>
<dbReference type="PROSITE" id="PS50157">
    <property type="entry name" value="ZINC_FINGER_C2H2_2"/>
    <property type="match status" value="2"/>
</dbReference>
<evidence type="ECO:0000256" key="2">
    <source>
        <dbReference type="SAM" id="MobiDB-lite"/>
    </source>
</evidence>
<dbReference type="AlphaFoldDB" id="A0A9W9MRB0"/>
<evidence type="ECO:0000313" key="4">
    <source>
        <dbReference type="EMBL" id="KAJ5206054.1"/>
    </source>
</evidence>
<dbReference type="InterPro" id="IPR013087">
    <property type="entry name" value="Znf_C2H2_type"/>
</dbReference>
<feature type="compositionally biased region" description="Polar residues" evidence="2">
    <location>
        <begin position="1"/>
        <end position="18"/>
    </location>
</feature>
<proteinExistence type="predicted"/>
<reference evidence="4" key="2">
    <citation type="journal article" date="2023" name="IMA Fungus">
        <title>Comparative genomic study of the Penicillium genus elucidates a diverse pangenome and 15 lateral gene transfer events.</title>
        <authorList>
            <person name="Petersen C."/>
            <person name="Sorensen T."/>
            <person name="Nielsen M.R."/>
            <person name="Sondergaard T.E."/>
            <person name="Sorensen J.L."/>
            <person name="Fitzpatrick D.A."/>
            <person name="Frisvad J.C."/>
            <person name="Nielsen K.L."/>
        </authorList>
    </citation>
    <scope>NUCLEOTIDE SEQUENCE</scope>
    <source>
        <strain evidence="4">IBT 16849</strain>
    </source>
</reference>
<protein>
    <submittedName>
        <fullName evidence="4">Zinc finger C2H2</fullName>
    </submittedName>
</protein>